<dbReference type="AlphaFoldDB" id="A0A8H7A8X9"/>
<keyword evidence="3" id="KW-1185">Reference proteome</keyword>
<proteinExistence type="predicted"/>
<protein>
    <submittedName>
        <fullName evidence="2">Uncharacterized protein</fullName>
    </submittedName>
</protein>
<comment type="caution">
    <text evidence="2">The sequence shown here is derived from an EMBL/GenBank/DDBJ whole genome shotgun (WGS) entry which is preliminary data.</text>
</comment>
<dbReference type="EMBL" id="JAACFV010000127">
    <property type="protein sequence ID" value="KAF7504795.1"/>
    <property type="molecule type" value="Genomic_DNA"/>
</dbReference>
<feature type="compositionally biased region" description="Polar residues" evidence="1">
    <location>
        <begin position="118"/>
        <end position="127"/>
    </location>
</feature>
<name>A0A8H7A8X9_9EURO</name>
<reference evidence="2" key="1">
    <citation type="submission" date="2020-02" db="EMBL/GenBank/DDBJ databases">
        <authorList>
            <person name="Palmer J.M."/>
        </authorList>
    </citation>
    <scope>NUCLEOTIDE SEQUENCE</scope>
    <source>
        <strain evidence="2">EPUS1.4</strain>
        <tissue evidence="2">Thallus</tissue>
    </source>
</reference>
<feature type="region of interest" description="Disordered" evidence="1">
    <location>
        <begin position="57"/>
        <end position="84"/>
    </location>
</feature>
<organism evidence="2 3">
    <name type="scientific">Endocarpon pusillum</name>
    <dbReference type="NCBI Taxonomy" id="364733"/>
    <lineage>
        <taxon>Eukaryota</taxon>
        <taxon>Fungi</taxon>
        <taxon>Dikarya</taxon>
        <taxon>Ascomycota</taxon>
        <taxon>Pezizomycotina</taxon>
        <taxon>Eurotiomycetes</taxon>
        <taxon>Chaetothyriomycetidae</taxon>
        <taxon>Verrucariales</taxon>
        <taxon>Verrucariaceae</taxon>
        <taxon>Endocarpon</taxon>
    </lineage>
</organism>
<evidence type="ECO:0000256" key="1">
    <source>
        <dbReference type="SAM" id="MobiDB-lite"/>
    </source>
</evidence>
<evidence type="ECO:0000313" key="3">
    <source>
        <dbReference type="Proteomes" id="UP000606974"/>
    </source>
</evidence>
<gene>
    <name evidence="2" type="ORF">GJ744_001728</name>
</gene>
<sequence>MHGTWLSFSASPTQQVEAWKTVVQPYVASTHLATYNIIGAAPRPRCSEDDVPVKAVIRRNKTSSASSSSSRKVDAAATSKTPVTRENLSKISMACAREEDLDAPFSVPSRSLDRRRTGSQTSISSADLPSITEEEE</sequence>
<evidence type="ECO:0000313" key="2">
    <source>
        <dbReference type="EMBL" id="KAF7504795.1"/>
    </source>
</evidence>
<dbReference type="Proteomes" id="UP000606974">
    <property type="component" value="Unassembled WGS sequence"/>
</dbReference>
<accession>A0A8H7A8X9</accession>
<feature type="region of interest" description="Disordered" evidence="1">
    <location>
        <begin position="102"/>
        <end position="136"/>
    </location>
</feature>